<accession>A0A4R6WC83</accession>
<name>A0A4R6WC83_9SPHI</name>
<dbReference type="OrthoDB" id="1112758at2"/>
<dbReference type="Proteomes" id="UP000295292">
    <property type="component" value="Unassembled WGS sequence"/>
</dbReference>
<proteinExistence type="predicted"/>
<dbReference type="RefSeq" id="WP_133586002.1">
    <property type="nucleotide sequence ID" value="NZ_SNYV01000017.1"/>
</dbReference>
<dbReference type="EMBL" id="SNYV01000017">
    <property type="protein sequence ID" value="TDQ75230.1"/>
    <property type="molecule type" value="Genomic_DNA"/>
</dbReference>
<keyword evidence="1" id="KW-0812">Transmembrane</keyword>
<feature type="transmembrane region" description="Helical" evidence="1">
    <location>
        <begin position="82"/>
        <end position="104"/>
    </location>
</feature>
<protein>
    <submittedName>
        <fullName evidence="2">Uncharacterized protein</fullName>
    </submittedName>
</protein>
<comment type="caution">
    <text evidence="2">The sequence shown here is derived from an EMBL/GenBank/DDBJ whole genome shotgun (WGS) entry which is preliminary data.</text>
</comment>
<organism evidence="2 3">
    <name type="scientific">Sphingobacterium yanglingense</name>
    <dbReference type="NCBI Taxonomy" id="1437280"/>
    <lineage>
        <taxon>Bacteria</taxon>
        <taxon>Pseudomonadati</taxon>
        <taxon>Bacteroidota</taxon>
        <taxon>Sphingobacteriia</taxon>
        <taxon>Sphingobacteriales</taxon>
        <taxon>Sphingobacteriaceae</taxon>
        <taxon>Sphingobacterium</taxon>
    </lineage>
</organism>
<reference evidence="2 3" key="1">
    <citation type="submission" date="2019-03" db="EMBL/GenBank/DDBJ databases">
        <title>Genomic Encyclopedia of Archaeal and Bacterial Type Strains, Phase II (KMG-II): from individual species to whole genera.</title>
        <authorList>
            <person name="Goeker M."/>
        </authorList>
    </citation>
    <scope>NUCLEOTIDE SEQUENCE [LARGE SCALE GENOMIC DNA]</scope>
    <source>
        <strain evidence="2 3">DSM 28353</strain>
    </source>
</reference>
<evidence type="ECO:0000256" key="1">
    <source>
        <dbReference type="SAM" id="Phobius"/>
    </source>
</evidence>
<evidence type="ECO:0000313" key="2">
    <source>
        <dbReference type="EMBL" id="TDQ75230.1"/>
    </source>
</evidence>
<keyword evidence="1" id="KW-0472">Membrane</keyword>
<dbReference type="AlphaFoldDB" id="A0A4R6WC83"/>
<sequence length="216" mass="24843">MENNYQLSRIHNYVNGLMNREEMHALEREALEDPFLQDAIDGYGLQEGVDVKQLSLLQQRLATRIAEQSIGKSKRFYGWQRLAIGATAAVMFVTICTLLLLRYLPQQKSKLTEVELMQDQVFSIAVANTGQFDGEPVIGWAKYELYLTHDYTGKGHKEGEVLVRFKVDEQGKPFQLSINGKEDLTEYTELVKLLEDGPKWRGHEVEVRIDLHQLKM</sequence>
<gene>
    <name evidence="2" type="ORF">CLV99_3830</name>
</gene>
<keyword evidence="3" id="KW-1185">Reference proteome</keyword>
<evidence type="ECO:0000313" key="3">
    <source>
        <dbReference type="Proteomes" id="UP000295292"/>
    </source>
</evidence>
<keyword evidence="1" id="KW-1133">Transmembrane helix</keyword>